<accession>A0A2G5RQL6</accession>
<keyword evidence="1" id="KW-0812">Transmembrane</keyword>
<reference evidence="3 4" key="1">
    <citation type="submission" date="2017-10" db="EMBL/GenBank/DDBJ databases">
        <title>Draft genome sequence of Anoxybacillus flavithermus KU2-6-11 from caldera Uzon (Russia:Kamchtka).</title>
        <authorList>
            <person name="Korzhuk A.V."/>
            <person name="Rozanov A.S."/>
            <person name="Bryanskaya A.V."/>
            <person name="Peltek S.E."/>
        </authorList>
    </citation>
    <scope>NUCLEOTIDE SEQUENCE [LARGE SCALE GENOMIC DNA]</scope>
    <source>
        <strain evidence="3 4">KU2-6_11</strain>
    </source>
</reference>
<organism evidence="3 4">
    <name type="scientific">Anoxybacillus flavithermus</name>
    <dbReference type="NCBI Taxonomy" id="33934"/>
    <lineage>
        <taxon>Bacteria</taxon>
        <taxon>Bacillati</taxon>
        <taxon>Bacillota</taxon>
        <taxon>Bacilli</taxon>
        <taxon>Bacillales</taxon>
        <taxon>Anoxybacillaceae</taxon>
        <taxon>Anoxybacillus</taxon>
    </lineage>
</organism>
<dbReference type="EMBL" id="PEDM01000011">
    <property type="protein sequence ID" value="PIC05006.1"/>
    <property type="molecule type" value="Genomic_DNA"/>
</dbReference>
<protein>
    <submittedName>
        <fullName evidence="3">Uncharacterized protein</fullName>
    </submittedName>
</protein>
<dbReference type="RefSeq" id="WP_035047793.1">
    <property type="nucleotide sequence ID" value="NZ_PEDM01000011.1"/>
</dbReference>
<feature type="signal peptide" evidence="2">
    <location>
        <begin position="1"/>
        <end position="30"/>
    </location>
</feature>
<evidence type="ECO:0000256" key="1">
    <source>
        <dbReference type="SAM" id="Phobius"/>
    </source>
</evidence>
<comment type="caution">
    <text evidence="3">The sequence shown here is derived from an EMBL/GenBank/DDBJ whole genome shotgun (WGS) entry which is preliminary data.</text>
</comment>
<feature type="transmembrane region" description="Helical" evidence="1">
    <location>
        <begin position="104"/>
        <end position="123"/>
    </location>
</feature>
<feature type="transmembrane region" description="Helical" evidence="1">
    <location>
        <begin position="160"/>
        <end position="182"/>
    </location>
</feature>
<proteinExistence type="predicted"/>
<evidence type="ECO:0000256" key="2">
    <source>
        <dbReference type="SAM" id="SignalP"/>
    </source>
</evidence>
<evidence type="ECO:0000313" key="3">
    <source>
        <dbReference type="EMBL" id="PIC05006.1"/>
    </source>
</evidence>
<sequence length="183" mass="20504">MGRRASSIVMMLLFCLSLYFVAYSSHIVLADDDDKTEFHEQYGEGKEEVFEEAGELLGWGSVMVASFAGILFPFRRQANHFLKMFPKSQSIVIFMLRILGKWHIRAGIIAFLLMLSHGVLMYISEEKLEIREYVGGIATMLIGMAALVGFILLKQKRNGFVRAAHISLLSIAGILTAIHIAFS</sequence>
<feature type="chain" id="PRO_5038466677" evidence="2">
    <location>
        <begin position="31"/>
        <end position="183"/>
    </location>
</feature>
<gene>
    <name evidence="3" type="ORF">CS060_06990</name>
</gene>
<feature type="transmembrane region" description="Helical" evidence="1">
    <location>
        <begin position="56"/>
        <end position="74"/>
    </location>
</feature>
<name>A0A2G5RQL6_9BACL</name>
<dbReference type="Proteomes" id="UP000230559">
    <property type="component" value="Unassembled WGS sequence"/>
</dbReference>
<evidence type="ECO:0000313" key="4">
    <source>
        <dbReference type="Proteomes" id="UP000230559"/>
    </source>
</evidence>
<dbReference type="AlphaFoldDB" id="A0A2G5RQL6"/>
<keyword evidence="1" id="KW-0472">Membrane</keyword>
<keyword evidence="1" id="KW-1133">Transmembrane helix</keyword>
<keyword evidence="2" id="KW-0732">Signal</keyword>
<feature type="transmembrane region" description="Helical" evidence="1">
    <location>
        <begin position="135"/>
        <end position="153"/>
    </location>
</feature>